<dbReference type="GeneID" id="103512877"/>
<dbReference type="Gene3D" id="1.20.1260.60">
    <property type="entry name" value="Vacuolar protein sorting-associated protein Ist1"/>
    <property type="match status" value="1"/>
</dbReference>
<feature type="compositionally biased region" description="Pro residues" evidence="6">
    <location>
        <begin position="272"/>
        <end position="281"/>
    </location>
</feature>
<dbReference type="Proteomes" id="UP000079169">
    <property type="component" value="Unplaced"/>
</dbReference>
<proteinExistence type="inferred from homology"/>
<comment type="subunit">
    <text evidence="5">Interacts with CHMP1A, CHMP1B, VPS4A and VTA1. Interacts with SPAST, STAMBP, and USP8. May interact with VPS37B. May associate with the ESCRT-I complex. Interacts with MITD1, in competition with VSP4. Interacts with SPART (via MIT domain); leading to the recruitment of SPART to midbodies. Interacts with SPAST.</text>
</comment>
<dbReference type="PaxDb" id="121845-A0A3Q0J514"/>
<evidence type="ECO:0000256" key="4">
    <source>
        <dbReference type="ARBA" id="ARBA00046124"/>
    </source>
</evidence>
<dbReference type="PANTHER" id="PTHR12161:SF5">
    <property type="entry name" value="IST1 HOMOLOG"/>
    <property type="match status" value="1"/>
</dbReference>
<keyword evidence="7" id="KW-1185">Reference proteome</keyword>
<dbReference type="GO" id="GO:0015031">
    <property type="term" value="P:protein transport"/>
    <property type="evidence" value="ECO:0007669"/>
    <property type="project" value="InterPro"/>
</dbReference>
<evidence type="ECO:0000256" key="5">
    <source>
        <dbReference type="ARBA" id="ARBA00046920"/>
    </source>
</evidence>
<organism evidence="7 8">
    <name type="scientific">Diaphorina citri</name>
    <name type="common">Asian citrus psyllid</name>
    <dbReference type="NCBI Taxonomy" id="121845"/>
    <lineage>
        <taxon>Eukaryota</taxon>
        <taxon>Metazoa</taxon>
        <taxon>Ecdysozoa</taxon>
        <taxon>Arthropoda</taxon>
        <taxon>Hexapoda</taxon>
        <taxon>Insecta</taxon>
        <taxon>Pterygota</taxon>
        <taxon>Neoptera</taxon>
        <taxon>Paraneoptera</taxon>
        <taxon>Hemiptera</taxon>
        <taxon>Sternorrhyncha</taxon>
        <taxon>Psylloidea</taxon>
        <taxon>Psyllidae</taxon>
        <taxon>Diaphorininae</taxon>
        <taxon>Diaphorina</taxon>
    </lineage>
</organism>
<protein>
    <recommendedName>
        <fullName evidence="2">IST1 homolog</fullName>
    </recommendedName>
    <alternativeName>
        <fullName evidence="3">Charged multivesicular body protein 8</fullName>
    </alternativeName>
</protein>
<dbReference type="AlphaFoldDB" id="A0A3Q0J514"/>
<gene>
    <name evidence="8" type="primary">LOC103512877</name>
</gene>
<dbReference type="KEGG" id="dci:103512877"/>
<evidence type="ECO:0000256" key="2">
    <source>
        <dbReference type="ARBA" id="ARBA00014513"/>
    </source>
</evidence>
<reference evidence="8" key="1">
    <citation type="submission" date="2025-08" db="UniProtKB">
        <authorList>
            <consortium name="RefSeq"/>
        </authorList>
    </citation>
    <scope>IDENTIFICATION</scope>
</reference>
<sequence length="452" mass="50598">MFSSKPNYSKLKTNLRLVINRLQLKGKKKAELAQKSRKEIADFIANNKIERAKIKVEQIIREDYLVEAIEILENYCEILISRFGLLENSKSVDPSLAEAISSIIWVTPRLEAEIKELKDISAIFSVMYGKQYADACRQEAVESISEKLKHKMGIQPPPKILVEKYLIEIAKNYEVPYTPDAQIMLEDAQSKGIDALLFDNISNPGNLPPRPPGFVGYPQPPMVPTQTPFAYPNLGPMVEQKQQDPSQPPFSYNTPTRDVNFPASYSYDFPPGEKPIAPPSPGAFNYSPPPKYDESMRSDSISSNGVGDQPGSSGGSQAQSKPVPSPRTSLSPSDPVLNLPSFGLACYLVSSRQHPNLFITILDDNFDSFPIKEQAGPEELSVNDYLNSKIVYSVRKVQNQIVDLYNLFKKERCTSDYKILNNMLTLARLSPDDFAFEYLGKPGYSLHSHYNG</sequence>
<feature type="compositionally biased region" description="Low complexity" evidence="6">
    <location>
        <begin position="305"/>
        <end position="320"/>
    </location>
</feature>
<feature type="compositionally biased region" description="Polar residues" evidence="6">
    <location>
        <begin position="243"/>
        <end position="257"/>
    </location>
</feature>
<dbReference type="RefSeq" id="XP_026682028.1">
    <property type="nucleotide sequence ID" value="XM_026826227.1"/>
</dbReference>
<feature type="region of interest" description="Disordered" evidence="6">
    <location>
        <begin position="225"/>
        <end position="334"/>
    </location>
</feature>
<accession>A0A3Q0J514</accession>
<evidence type="ECO:0000256" key="1">
    <source>
        <dbReference type="ARBA" id="ARBA00005536"/>
    </source>
</evidence>
<dbReference type="InterPro" id="IPR042277">
    <property type="entry name" value="IST1-like"/>
</dbReference>
<dbReference type="FunFam" id="1.20.1260.60:FF:000002">
    <property type="entry name" value="Vacuolar protein sorting-associated protein IST1"/>
    <property type="match status" value="1"/>
</dbReference>
<name>A0A3Q0J514_DIACI</name>
<evidence type="ECO:0000256" key="6">
    <source>
        <dbReference type="SAM" id="MobiDB-lite"/>
    </source>
</evidence>
<evidence type="ECO:0000313" key="7">
    <source>
        <dbReference type="Proteomes" id="UP000079169"/>
    </source>
</evidence>
<comment type="similarity">
    <text evidence="1">Belongs to the IST1 family.</text>
</comment>
<dbReference type="Pfam" id="PF24664">
    <property type="entry name" value="Monjiviricetes_fusion"/>
    <property type="match status" value="1"/>
</dbReference>
<evidence type="ECO:0000313" key="8">
    <source>
        <dbReference type="RefSeq" id="XP_026682028.1"/>
    </source>
</evidence>
<dbReference type="Pfam" id="PF03398">
    <property type="entry name" value="Ist1"/>
    <property type="match status" value="1"/>
</dbReference>
<comment type="function">
    <text evidence="4">ESCRT-III-like protein involved in cytokinesis, nuclear envelope reassembly and endosomal tubulation. Is required for efficient abscission during cytokinesis. Involved in recruiting VPS4A and/or VPS4B to the midbody of dividing cells. During late anaphase, involved in nuclear envelope reassembly and mitotic spindle disassembly together with the ESCRT-III complex: IST1 acts by mediating the recruitment of SPAST to the nuclear membrane, leading to microtubule severing. Recruited to the reforming nuclear envelope (NE) during anaphase by LEMD2. Regulates early endosomal tubulation together with the ESCRT-III complex by mediating the recruitment of SPAST.</text>
</comment>
<dbReference type="InterPro" id="IPR005061">
    <property type="entry name" value="Ist1"/>
</dbReference>
<evidence type="ECO:0000256" key="3">
    <source>
        <dbReference type="ARBA" id="ARBA00032374"/>
    </source>
</evidence>
<dbReference type="STRING" id="121845.A0A3Q0J514"/>
<dbReference type="PANTHER" id="PTHR12161">
    <property type="entry name" value="IST1 FAMILY MEMBER"/>
    <property type="match status" value="1"/>
</dbReference>